<name>A0A5B7DPW8_PORTR</name>
<reference evidence="2 3" key="1">
    <citation type="submission" date="2019-05" db="EMBL/GenBank/DDBJ databases">
        <title>Another draft genome of Portunus trituberculatus and its Hox gene families provides insights of decapod evolution.</title>
        <authorList>
            <person name="Jeong J.-H."/>
            <person name="Song I."/>
            <person name="Kim S."/>
            <person name="Choi T."/>
            <person name="Kim D."/>
            <person name="Ryu S."/>
            <person name="Kim W."/>
        </authorList>
    </citation>
    <scope>NUCLEOTIDE SEQUENCE [LARGE SCALE GENOMIC DNA]</scope>
    <source>
        <tissue evidence="2">Muscle</tissue>
    </source>
</reference>
<feature type="compositionally biased region" description="Polar residues" evidence="1">
    <location>
        <begin position="83"/>
        <end position="94"/>
    </location>
</feature>
<protein>
    <submittedName>
        <fullName evidence="2">Uncharacterized protein</fullName>
    </submittedName>
</protein>
<evidence type="ECO:0000313" key="2">
    <source>
        <dbReference type="EMBL" id="MPC23682.1"/>
    </source>
</evidence>
<comment type="caution">
    <text evidence="2">The sequence shown here is derived from an EMBL/GenBank/DDBJ whole genome shotgun (WGS) entry which is preliminary data.</text>
</comment>
<gene>
    <name evidence="2" type="ORF">E2C01_016741</name>
</gene>
<evidence type="ECO:0000256" key="1">
    <source>
        <dbReference type="SAM" id="MobiDB-lite"/>
    </source>
</evidence>
<dbReference type="AlphaFoldDB" id="A0A5B7DPW8"/>
<keyword evidence="3" id="KW-1185">Reference proteome</keyword>
<organism evidence="2 3">
    <name type="scientific">Portunus trituberculatus</name>
    <name type="common">Swimming crab</name>
    <name type="synonym">Neptunus trituberculatus</name>
    <dbReference type="NCBI Taxonomy" id="210409"/>
    <lineage>
        <taxon>Eukaryota</taxon>
        <taxon>Metazoa</taxon>
        <taxon>Ecdysozoa</taxon>
        <taxon>Arthropoda</taxon>
        <taxon>Crustacea</taxon>
        <taxon>Multicrustacea</taxon>
        <taxon>Malacostraca</taxon>
        <taxon>Eumalacostraca</taxon>
        <taxon>Eucarida</taxon>
        <taxon>Decapoda</taxon>
        <taxon>Pleocyemata</taxon>
        <taxon>Brachyura</taxon>
        <taxon>Eubrachyura</taxon>
        <taxon>Portunoidea</taxon>
        <taxon>Portunidae</taxon>
        <taxon>Portuninae</taxon>
        <taxon>Portunus</taxon>
    </lineage>
</organism>
<accession>A0A5B7DPW8</accession>
<sequence>MLEQLQTWTENKSRMTINHSKTMVMHICAPSPALAYTNYDDALTTLSLPKMSARHREVLEKLERRPSVLPTPTLSDIPHLAQSMPQDTTTRSCP</sequence>
<dbReference type="Proteomes" id="UP000324222">
    <property type="component" value="Unassembled WGS sequence"/>
</dbReference>
<feature type="region of interest" description="Disordered" evidence="1">
    <location>
        <begin position="64"/>
        <end position="94"/>
    </location>
</feature>
<evidence type="ECO:0000313" key="3">
    <source>
        <dbReference type="Proteomes" id="UP000324222"/>
    </source>
</evidence>
<proteinExistence type="predicted"/>
<dbReference type="EMBL" id="VSRR010001239">
    <property type="protein sequence ID" value="MPC23682.1"/>
    <property type="molecule type" value="Genomic_DNA"/>
</dbReference>